<evidence type="ECO:0000256" key="1">
    <source>
        <dbReference type="SAM" id="MobiDB-lite"/>
    </source>
</evidence>
<reference evidence="2 3" key="1">
    <citation type="journal article" date="2023" name="Mol. Biol. Evol.">
        <title>Genomics of Secondarily Temperate Adaptation in the Only Non-Antarctic Icefish.</title>
        <authorList>
            <person name="Rivera-Colon A.G."/>
            <person name="Rayamajhi N."/>
            <person name="Minhas B.F."/>
            <person name="Madrigal G."/>
            <person name="Bilyk K.T."/>
            <person name="Yoon V."/>
            <person name="Hune M."/>
            <person name="Gregory S."/>
            <person name="Cheng C.H.C."/>
            <person name="Catchen J.M."/>
        </authorList>
    </citation>
    <scope>NUCLEOTIDE SEQUENCE [LARGE SCALE GENOMIC DNA]</scope>
    <source>
        <strain evidence="2">JC2023a</strain>
    </source>
</reference>
<proteinExistence type="predicted"/>
<comment type="caution">
    <text evidence="2">The sequence shown here is derived from an EMBL/GenBank/DDBJ whole genome shotgun (WGS) entry which is preliminary data.</text>
</comment>
<protein>
    <submittedName>
        <fullName evidence="2">Uncharacterized protein</fullName>
    </submittedName>
</protein>
<dbReference type="Proteomes" id="UP001335648">
    <property type="component" value="Unassembled WGS sequence"/>
</dbReference>
<feature type="compositionally biased region" description="Basic and acidic residues" evidence="1">
    <location>
        <begin position="443"/>
        <end position="455"/>
    </location>
</feature>
<feature type="region of interest" description="Disordered" evidence="1">
    <location>
        <begin position="381"/>
        <end position="420"/>
    </location>
</feature>
<evidence type="ECO:0000313" key="3">
    <source>
        <dbReference type="Proteomes" id="UP001335648"/>
    </source>
</evidence>
<feature type="compositionally biased region" description="Basic and acidic residues" evidence="1">
    <location>
        <begin position="211"/>
        <end position="247"/>
    </location>
</feature>
<feature type="compositionally biased region" description="Basic and acidic residues" evidence="1">
    <location>
        <begin position="298"/>
        <end position="310"/>
    </location>
</feature>
<dbReference type="AlphaFoldDB" id="A0AAN8GTN0"/>
<feature type="region of interest" description="Disordered" evidence="1">
    <location>
        <begin position="443"/>
        <end position="462"/>
    </location>
</feature>
<accession>A0AAN8GTN0</accession>
<feature type="region of interest" description="Disordered" evidence="1">
    <location>
        <begin position="651"/>
        <end position="677"/>
    </location>
</feature>
<gene>
    <name evidence="2" type="ORF">CesoFtcFv8_013377</name>
</gene>
<feature type="compositionally biased region" description="Polar residues" evidence="1">
    <location>
        <begin position="265"/>
        <end position="278"/>
    </location>
</feature>
<dbReference type="EMBL" id="JAULUE010002056">
    <property type="protein sequence ID" value="KAK5889792.1"/>
    <property type="molecule type" value="Genomic_DNA"/>
</dbReference>
<sequence>MEIASERCLIVTEGDVRSDTLQRHITPDELFKDIRSTKRDVYKSDEVPTKSKESSRDITVRPVFSKVDVVQYQTEKVSPIKEDLPEKRNIERKALPVSRPEEAYHRSLVEHEASEHRAVKNQITAGLPAEEIRGRQKQTDITDAETESIRSKTSKSLREKALKLDTRCSGDVQSESGTVTGEYGSFAPLEETETELAERVMSVSPVTEVAAERHQVVKDGDMRSDTLHRRDAPDTRAKDVGSSREDAYESSEASLESTKGRVQAEKQQITDADNTMLTEQKHTRQPADASAVAQQETRTLRGDQERSTMKSIRCRTDTAKDLFLSAAPRVETKQDRVERKASRTPVMDVAYEKPLIMKQHEFKFDTPQRFITPDDLVKDMTSSRTQSVEVPLKKDEHTTGTSPTSGRTEELRAQERKSKAGTLVDKTTKVTPIHTTATRGLLRGEDTLDRSERTGETTQTESFKKALNQSDTIEGIQPKVVMVTDKRAAVSPPEGTEIKRKQIERKATVTPAPWKESLIADEYTKREMLKDVRTMSAEQDFKYIEERPKCVSFGDQAAKQQLPVSSHLEAAPLERQPAEPRDMKTGVMVGTNTILKELPETEKLEIRRVQIKGDQFLKATQTILEKQKTQEISGKYQPAATESSADIGVIGEPSVTDTTEPKTVQEETTELGESVHRKSEVERSCLKADVRYLPPQEVLTLTPEGKEGVTLQESSRGIEGDMLCVTEHVFYLSTTPPCAPPP</sequence>
<organism evidence="2 3">
    <name type="scientific">Champsocephalus esox</name>
    <name type="common">pike icefish</name>
    <dbReference type="NCBI Taxonomy" id="159716"/>
    <lineage>
        <taxon>Eukaryota</taxon>
        <taxon>Metazoa</taxon>
        <taxon>Chordata</taxon>
        <taxon>Craniata</taxon>
        <taxon>Vertebrata</taxon>
        <taxon>Euteleostomi</taxon>
        <taxon>Actinopterygii</taxon>
        <taxon>Neopterygii</taxon>
        <taxon>Teleostei</taxon>
        <taxon>Neoteleostei</taxon>
        <taxon>Acanthomorphata</taxon>
        <taxon>Eupercaria</taxon>
        <taxon>Perciformes</taxon>
        <taxon>Notothenioidei</taxon>
        <taxon>Channichthyidae</taxon>
        <taxon>Champsocephalus</taxon>
    </lineage>
</organism>
<feature type="region of interest" description="Disordered" evidence="1">
    <location>
        <begin position="134"/>
        <end position="158"/>
    </location>
</feature>
<keyword evidence="3" id="KW-1185">Reference proteome</keyword>
<evidence type="ECO:0000313" key="2">
    <source>
        <dbReference type="EMBL" id="KAK5889792.1"/>
    </source>
</evidence>
<name>A0AAN8GTN0_9TELE</name>
<feature type="compositionally biased region" description="Basic and acidic residues" evidence="1">
    <location>
        <begin position="407"/>
        <end position="418"/>
    </location>
</feature>
<feature type="region of interest" description="Disordered" evidence="1">
    <location>
        <begin position="211"/>
        <end position="310"/>
    </location>
</feature>
<feature type="region of interest" description="Disordered" evidence="1">
    <location>
        <begin position="168"/>
        <end position="187"/>
    </location>
</feature>